<keyword evidence="1" id="KW-1133">Transmembrane helix</keyword>
<sequence length="203" mass="21370">MTGTIVAHDTVRARYVLGSIVVAILLVIAGLVLNWLIAPDEDFVFVEGVSALAVLYVIAQGVERINEMLVSVLDFVFGRLGATFPESRKIAAERVLREQRAAARAGSAGGGVDAGAVMAAESAVRAARRELRILTAVVGFGLSFLFLAALDTGLFEVTIRSPHVPIGIDWVLSAAVLVGGATALHDFISTLRGSKERAETLAS</sequence>
<feature type="transmembrane region" description="Helical" evidence="1">
    <location>
        <begin position="15"/>
        <end position="37"/>
    </location>
</feature>
<feature type="transmembrane region" description="Helical" evidence="1">
    <location>
        <begin position="43"/>
        <end position="59"/>
    </location>
</feature>
<comment type="caution">
    <text evidence="2">The sequence shown here is derived from an EMBL/GenBank/DDBJ whole genome shotgun (WGS) entry which is preliminary data.</text>
</comment>
<protein>
    <submittedName>
        <fullName evidence="2">Uncharacterized protein</fullName>
    </submittedName>
</protein>
<accession>A0A927JCW7</accession>
<keyword evidence="1" id="KW-0472">Membrane</keyword>
<keyword evidence="3" id="KW-1185">Reference proteome</keyword>
<proteinExistence type="predicted"/>
<feature type="transmembrane region" description="Helical" evidence="1">
    <location>
        <begin position="131"/>
        <end position="150"/>
    </location>
</feature>
<evidence type="ECO:0000313" key="2">
    <source>
        <dbReference type="EMBL" id="MBD8506803.1"/>
    </source>
</evidence>
<organism evidence="2 3">
    <name type="scientific">Lolliginicoccus lacisalsi</name>
    <dbReference type="NCBI Taxonomy" id="2742202"/>
    <lineage>
        <taxon>Bacteria</taxon>
        <taxon>Bacillati</taxon>
        <taxon>Actinomycetota</taxon>
        <taxon>Actinomycetes</taxon>
        <taxon>Mycobacteriales</taxon>
        <taxon>Hoyosellaceae</taxon>
        <taxon>Lolliginicoccus</taxon>
    </lineage>
</organism>
<dbReference type="AlphaFoldDB" id="A0A927JCW7"/>
<dbReference type="Proteomes" id="UP000642993">
    <property type="component" value="Unassembled WGS sequence"/>
</dbReference>
<reference evidence="2" key="1">
    <citation type="submission" date="2020-09" db="EMBL/GenBank/DDBJ databases">
        <title>Hoyosella lacisalsi sp. nov., a halotolerant actinobacterium isolated from soil of Lake Gudzhirganskoe.</title>
        <authorList>
            <person name="Yang Q."/>
            <person name="Guo P.Y."/>
            <person name="Liu S.W."/>
            <person name="Li F.N."/>
            <person name="Sun C.H."/>
        </authorList>
    </citation>
    <scope>NUCLEOTIDE SEQUENCE</scope>
    <source>
        <strain evidence="2">G463</strain>
    </source>
</reference>
<dbReference type="EMBL" id="JACYWE010000005">
    <property type="protein sequence ID" value="MBD8506803.1"/>
    <property type="molecule type" value="Genomic_DNA"/>
</dbReference>
<keyword evidence="1" id="KW-0812">Transmembrane</keyword>
<evidence type="ECO:0000313" key="3">
    <source>
        <dbReference type="Proteomes" id="UP000642993"/>
    </source>
</evidence>
<dbReference type="RefSeq" id="WP_192039261.1">
    <property type="nucleotide sequence ID" value="NZ_JACYWE010000005.1"/>
</dbReference>
<feature type="transmembrane region" description="Helical" evidence="1">
    <location>
        <begin position="170"/>
        <end position="188"/>
    </location>
</feature>
<gene>
    <name evidence="2" type="ORF">HT102_09915</name>
</gene>
<evidence type="ECO:0000256" key="1">
    <source>
        <dbReference type="SAM" id="Phobius"/>
    </source>
</evidence>
<name>A0A927JCW7_9ACTN</name>